<keyword evidence="3" id="KW-1185">Reference proteome</keyword>
<keyword evidence="1" id="KW-1133">Transmembrane helix</keyword>
<evidence type="ECO:0000256" key="1">
    <source>
        <dbReference type="SAM" id="Phobius"/>
    </source>
</evidence>
<feature type="transmembrane region" description="Helical" evidence="1">
    <location>
        <begin position="28"/>
        <end position="53"/>
    </location>
</feature>
<evidence type="ECO:0000313" key="2">
    <source>
        <dbReference type="EMBL" id="GGN79792.1"/>
    </source>
</evidence>
<dbReference type="Proteomes" id="UP000600365">
    <property type="component" value="Unassembled WGS sequence"/>
</dbReference>
<evidence type="ECO:0008006" key="4">
    <source>
        <dbReference type="Google" id="ProtNLM"/>
    </source>
</evidence>
<dbReference type="RefSeq" id="WP_189189635.1">
    <property type="nucleotide sequence ID" value="NZ_BMMM01000013.1"/>
</dbReference>
<protein>
    <recommendedName>
        <fullName evidence="4">Integral membrane protein</fullName>
    </recommendedName>
</protein>
<dbReference type="PANTHER" id="PTHR42305">
    <property type="entry name" value="MEMBRANE PROTEIN RV1733C-RELATED"/>
    <property type="match status" value="1"/>
</dbReference>
<evidence type="ECO:0000313" key="3">
    <source>
        <dbReference type="Proteomes" id="UP000600365"/>
    </source>
</evidence>
<proteinExistence type="predicted"/>
<dbReference type="EMBL" id="BMMM01000013">
    <property type="protein sequence ID" value="GGN79792.1"/>
    <property type="molecule type" value="Genomic_DNA"/>
</dbReference>
<reference evidence="2 3" key="1">
    <citation type="journal article" date="2014" name="Int. J. Syst. Evol. Microbiol.">
        <title>Complete genome sequence of Corynebacterium casei LMG S-19264T (=DSM 44701T), isolated from a smear-ripened cheese.</title>
        <authorList>
            <consortium name="US DOE Joint Genome Institute (JGI-PGF)"/>
            <person name="Walter F."/>
            <person name="Albersmeier A."/>
            <person name="Kalinowski J."/>
            <person name="Ruckert C."/>
        </authorList>
    </citation>
    <scope>NUCLEOTIDE SEQUENCE [LARGE SCALE GENOMIC DNA]</scope>
    <source>
        <strain evidence="2 3">CGMCC 4.7111</strain>
    </source>
</reference>
<name>A0A918D872_9ACTN</name>
<gene>
    <name evidence="2" type="ORF">GCM10011579_064650</name>
</gene>
<keyword evidence="1" id="KW-0472">Membrane</keyword>
<sequence length="200" mass="21640">MGKTPPTTVTRVRLWRWRRNRLRRHSDVVEAWIVLGTWILVLVGGAFTGVVAAQAVDSAFATRRAQVHAVSAVLTDDATKTPPAGTGYDDGRVWAAVGWTDAQGSAHHDRAKVVPGAPAGTRLTVWTDRTGRVVSEPASAGEAKLQAYLTGVLVASLTGATVWGGGWLVRTGLVRRRLAEWDEEWKRVGPEWRNLSGGRG</sequence>
<comment type="caution">
    <text evidence="2">The sequence shown here is derived from an EMBL/GenBank/DDBJ whole genome shotgun (WGS) entry which is preliminary data.</text>
</comment>
<keyword evidence="1" id="KW-0812">Transmembrane</keyword>
<feature type="transmembrane region" description="Helical" evidence="1">
    <location>
        <begin position="147"/>
        <end position="169"/>
    </location>
</feature>
<dbReference type="InterPro" id="IPR039708">
    <property type="entry name" value="MT1774/Rv1733c-like"/>
</dbReference>
<organism evidence="2 3">
    <name type="scientific">Streptomyces albiflavescens</name>
    <dbReference type="NCBI Taxonomy" id="1623582"/>
    <lineage>
        <taxon>Bacteria</taxon>
        <taxon>Bacillati</taxon>
        <taxon>Actinomycetota</taxon>
        <taxon>Actinomycetes</taxon>
        <taxon>Kitasatosporales</taxon>
        <taxon>Streptomycetaceae</taxon>
        <taxon>Streptomyces</taxon>
    </lineage>
</organism>
<dbReference type="PANTHER" id="PTHR42305:SF1">
    <property type="entry name" value="MEMBRANE PROTEIN RV1733C-RELATED"/>
    <property type="match status" value="1"/>
</dbReference>
<dbReference type="AlphaFoldDB" id="A0A918D872"/>
<accession>A0A918D872</accession>